<evidence type="ECO:0000313" key="1">
    <source>
        <dbReference type="EMBL" id="SVA12553.1"/>
    </source>
</evidence>
<sequence length="185" mass="20626">MGKKVFLLVLVLAGSGLIFGSDSFCSIDKQLDREVVENLKKFRSQYHTTCLNCSDDSCALKAWPSEKSGDAAVCKILFCSPFHVSRVFKMPEGAKKGKSLITFDYYINDKGKIKGIDITKVKGSMNERQAYKYLTSFVKKTSFEPLVIEGKKYQISDLNGQVIAVVGTPGDVNKYQANDQGLWRN</sequence>
<reference evidence="1" key="1">
    <citation type="submission" date="2018-05" db="EMBL/GenBank/DDBJ databases">
        <authorList>
            <person name="Lanie J.A."/>
            <person name="Ng W.-L."/>
            <person name="Kazmierczak K.M."/>
            <person name="Andrzejewski T.M."/>
            <person name="Davidsen T.M."/>
            <person name="Wayne K.J."/>
            <person name="Tettelin H."/>
            <person name="Glass J.I."/>
            <person name="Rusch D."/>
            <person name="Podicherti R."/>
            <person name="Tsui H.-C.T."/>
            <person name="Winkler M.E."/>
        </authorList>
    </citation>
    <scope>NUCLEOTIDE SEQUENCE</scope>
</reference>
<name>A0A381TF20_9ZZZZ</name>
<accession>A0A381TF20</accession>
<gene>
    <name evidence="1" type="ORF">METZ01_LOCUS65407</name>
</gene>
<dbReference type="EMBL" id="UINC01004200">
    <property type="protein sequence ID" value="SVA12553.1"/>
    <property type="molecule type" value="Genomic_DNA"/>
</dbReference>
<proteinExistence type="predicted"/>
<organism evidence="1">
    <name type="scientific">marine metagenome</name>
    <dbReference type="NCBI Taxonomy" id="408172"/>
    <lineage>
        <taxon>unclassified sequences</taxon>
        <taxon>metagenomes</taxon>
        <taxon>ecological metagenomes</taxon>
    </lineage>
</organism>
<protein>
    <submittedName>
        <fullName evidence="1">Uncharacterized protein</fullName>
    </submittedName>
</protein>
<dbReference type="AlphaFoldDB" id="A0A381TF20"/>